<evidence type="ECO:0000256" key="2">
    <source>
        <dbReference type="ARBA" id="ARBA00023315"/>
    </source>
</evidence>
<evidence type="ECO:0000313" key="4">
    <source>
        <dbReference type="EMBL" id="GGD01883.1"/>
    </source>
</evidence>
<evidence type="ECO:0000259" key="3">
    <source>
        <dbReference type="PROSITE" id="PS51186"/>
    </source>
</evidence>
<evidence type="ECO:0000256" key="1">
    <source>
        <dbReference type="ARBA" id="ARBA00022679"/>
    </source>
</evidence>
<protein>
    <submittedName>
        <fullName evidence="4">Phosphinothricin acetyltransferase</fullName>
    </submittedName>
</protein>
<evidence type="ECO:0000313" key="5">
    <source>
        <dbReference type="Proteomes" id="UP000637423"/>
    </source>
</evidence>
<organism evidence="4 5">
    <name type="scientific">Undibacterium terreum</name>
    <dbReference type="NCBI Taxonomy" id="1224302"/>
    <lineage>
        <taxon>Bacteria</taxon>
        <taxon>Pseudomonadati</taxon>
        <taxon>Pseudomonadota</taxon>
        <taxon>Betaproteobacteria</taxon>
        <taxon>Burkholderiales</taxon>
        <taxon>Oxalobacteraceae</taxon>
        <taxon>Undibacterium</taxon>
    </lineage>
</organism>
<dbReference type="Gene3D" id="3.40.630.30">
    <property type="match status" value="1"/>
</dbReference>
<dbReference type="PROSITE" id="PS51186">
    <property type="entry name" value="GNAT"/>
    <property type="match status" value="1"/>
</dbReference>
<name>A0A916V1E5_9BURK</name>
<keyword evidence="2" id="KW-0012">Acyltransferase</keyword>
<comment type="caution">
    <text evidence="4">The sequence shown here is derived from an EMBL/GenBank/DDBJ whole genome shotgun (WGS) entry which is preliminary data.</text>
</comment>
<gene>
    <name evidence="4" type="ORF">GCM10011396_56770</name>
</gene>
<dbReference type="PANTHER" id="PTHR43072">
    <property type="entry name" value="N-ACETYLTRANSFERASE"/>
    <property type="match status" value="1"/>
</dbReference>
<keyword evidence="5" id="KW-1185">Reference proteome</keyword>
<proteinExistence type="predicted"/>
<dbReference type="EMBL" id="BMED01000011">
    <property type="protein sequence ID" value="GGD01883.1"/>
    <property type="molecule type" value="Genomic_DNA"/>
</dbReference>
<reference evidence="4" key="2">
    <citation type="submission" date="2020-09" db="EMBL/GenBank/DDBJ databases">
        <authorList>
            <person name="Sun Q."/>
            <person name="Zhou Y."/>
        </authorList>
    </citation>
    <scope>NUCLEOTIDE SEQUENCE</scope>
    <source>
        <strain evidence="4">CGMCC 1.10998</strain>
    </source>
</reference>
<dbReference type="AlphaFoldDB" id="A0A916V1E5"/>
<dbReference type="SUPFAM" id="SSF55729">
    <property type="entry name" value="Acyl-CoA N-acyltransferases (Nat)"/>
    <property type="match status" value="1"/>
</dbReference>
<sequence length="176" mass="19696">MSVTNSATTDANKPAYRLARFDDLPAIVDIYNSTIASRQVTADTEPIPVESRLAWFDDHDPAKRPLWVMEEEGKILGWLSFSNFYGRPAYSGTAELSIYLHEDARGKGLGRYFLTEAIAYAPKIQVHTLLGFIFGHNTPSLKLFEAFGFQTWANMPKVANLDGIERDLIIVGKRVA</sequence>
<dbReference type="RefSeq" id="WP_188569561.1">
    <property type="nucleotide sequence ID" value="NZ_BMED01000011.1"/>
</dbReference>
<dbReference type="InterPro" id="IPR000182">
    <property type="entry name" value="GNAT_dom"/>
</dbReference>
<reference evidence="4" key="1">
    <citation type="journal article" date="2014" name="Int. J. Syst. Evol. Microbiol.">
        <title>Complete genome sequence of Corynebacterium casei LMG S-19264T (=DSM 44701T), isolated from a smear-ripened cheese.</title>
        <authorList>
            <consortium name="US DOE Joint Genome Institute (JGI-PGF)"/>
            <person name="Walter F."/>
            <person name="Albersmeier A."/>
            <person name="Kalinowski J."/>
            <person name="Ruckert C."/>
        </authorList>
    </citation>
    <scope>NUCLEOTIDE SEQUENCE</scope>
    <source>
        <strain evidence="4">CGMCC 1.10998</strain>
    </source>
</reference>
<dbReference type="Proteomes" id="UP000637423">
    <property type="component" value="Unassembled WGS sequence"/>
</dbReference>
<accession>A0A916V1E5</accession>
<dbReference type="PANTHER" id="PTHR43072:SF23">
    <property type="entry name" value="UPF0039 PROTEIN C11D3.02C"/>
    <property type="match status" value="1"/>
</dbReference>
<keyword evidence="1" id="KW-0808">Transferase</keyword>
<dbReference type="Pfam" id="PF00583">
    <property type="entry name" value="Acetyltransf_1"/>
    <property type="match status" value="1"/>
</dbReference>
<dbReference type="CDD" id="cd04301">
    <property type="entry name" value="NAT_SF"/>
    <property type="match status" value="1"/>
</dbReference>
<feature type="domain" description="N-acetyltransferase" evidence="3">
    <location>
        <begin position="14"/>
        <end position="167"/>
    </location>
</feature>
<dbReference type="InterPro" id="IPR016181">
    <property type="entry name" value="Acyl_CoA_acyltransferase"/>
</dbReference>
<dbReference type="GO" id="GO:0016747">
    <property type="term" value="F:acyltransferase activity, transferring groups other than amino-acyl groups"/>
    <property type="evidence" value="ECO:0007669"/>
    <property type="project" value="InterPro"/>
</dbReference>